<sequence length="375" mass="43212">MASQGVQPSDLQKSLVNLGLAPTDYDQWERRTRRIAKSAGKGRESSRRLTDESALAGSSPVVGPQPHESSAKQFHHYRGPACAHHHKSKSRTTPAEEEDESLKERQRENKVLELLIKSRRKALANYKARQETLLEENTKLREEIEGKEKEVHNEVKSLLRKYERFRGAVSTLTSKFETEKALARKAYEEAKAKVLKEVEALERQGQALDDKLQERKTELSVLMSYKDKEYPVRAMKIAELQRQIQYLSSEYEAEINDLSSITAIEKEKYHQDSEERLHAIKETVTDNAIDSMHDSLKEMAMQNIVMRKEIEGHHKLLEELEATIGDLTEEVSQLRADPKTNTRRVMFPHLFNEIPKCTPDMDVMLDIPTQQWLPI</sequence>
<feature type="region of interest" description="Disordered" evidence="2">
    <location>
        <begin position="19"/>
        <end position="105"/>
    </location>
</feature>
<dbReference type="KEGG" id="aplc:110988389"/>
<feature type="compositionally biased region" description="Basic residues" evidence="2">
    <location>
        <begin position="73"/>
        <end position="90"/>
    </location>
</feature>
<dbReference type="Pfam" id="PF15397">
    <property type="entry name" value="DUF4618"/>
    <property type="match status" value="1"/>
</dbReference>
<name>A0A8B7ZRM4_ACAPL</name>
<dbReference type="AlphaFoldDB" id="A0A8B7ZRM4"/>
<keyword evidence="1" id="KW-0175">Coiled coil</keyword>
<evidence type="ECO:0000256" key="1">
    <source>
        <dbReference type="SAM" id="Coils"/>
    </source>
</evidence>
<organism evidence="3 4">
    <name type="scientific">Acanthaster planci</name>
    <name type="common">Crown-of-thorns starfish</name>
    <dbReference type="NCBI Taxonomy" id="133434"/>
    <lineage>
        <taxon>Eukaryota</taxon>
        <taxon>Metazoa</taxon>
        <taxon>Echinodermata</taxon>
        <taxon>Eleutherozoa</taxon>
        <taxon>Asterozoa</taxon>
        <taxon>Asteroidea</taxon>
        <taxon>Valvatacea</taxon>
        <taxon>Valvatida</taxon>
        <taxon>Acanthasteridae</taxon>
        <taxon>Acanthaster</taxon>
    </lineage>
</organism>
<dbReference type="RefSeq" id="XP_022107530.1">
    <property type="nucleotide sequence ID" value="XM_022251838.1"/>
</dbReference>
<feature type="compositionally biased region" description="Basic and acidic residues" evidence="2">
    <location>
        <begin position="41"/>
        <end position="51"/>
    </location>
</feature>
<dbReference type="InterPro" id="IPR029236">
    <property type="entry name" value="DUF4618"/>
</dbReference>
<dbReference type="CTD" id="140680"/>
<evidence type="ECO:0000256" key="2">
    <source>
        <dbReference type="SAM" id="MobiDB-lite"/>
    </source>
</evidence>
<protein>
    <submittedName>
        <fullName evidence="4">Uncharacterized protein C20orf96-like</fullName>
    </submittedName>
</protein>
<dbReference type="Proteomes" id="UP000694845">
    <property type="component" value="Unplaced"/>
</dbReference>
<dbReference type="PANTHER" id="PTHR28574">
    <property type="entry name" value="RIKEN CDNA 6820408C15"/>
    <property type="match status" value="1"/>
</dbReference>
<feature type="coiled-coil region" evidence="1">
    <location>
        <begin position="310"/>
        <end position="337"/>
    </location>
</feature>
<evidence type="ECO:0000313" key="4">
    <source>
        <dbReference type="RefSeq" id="XP_022107530.1"/>
    </source>
</evidence>
<gene>
    <name evidence="4" type="primary">LOC110988389</name>
</gene>
<feature type="coiled-coil region" evidence="1">
    <location>
        <begin position="123"/>
        <end position="257"/>
    </location>
</feature>
<evidence type="ECO:0000313" key="3">
    <source>
        <dbReference type="Proteomes" id="UP000694845"/>
    </source>
</evidence>
<proteinExistence type="predicted"/>
<reference evidence="4" key="1">
    <citation type="submission" date="2025-08" db="UniProtKB">
        <authorList>
            <consortium name="RefSeq"/>
        </authorList>
    </citation>
    <scope>IDENTIFICATION</scope>
</reference>
<dbReference type="OrthoDB" id="10003267at2759"/>
<dbReference type="GeneID" id="110988389"/>
<keyword evidence="3" id="KW-1185">Reference proteome</keyword>
<dbReference type="OMA" id="CNHEDFL"/>
<accession>A0A8B7ZRM4</accession>
<dbReference type="PANTHER" id="PTHR28574:SF1">
    <property type="entry name" value="RIKEN CDNA 6820408C15 GENE"/>
    <property type="match status" value="1"/>
</dbReference>